<gene>
    <name evidence="5" type="primary">tesB</name>
    <name evidence="5" type="ORF">KIMH_11430</name>
</gene>
<evidence type="ECO:0000313" key="5">
    <source>
        <dbReference type="EMBL" id="BDR55032.1"/>
    </source>
</evidence>
<dbReference type="PANTHER" id="PTHR11066:SF35">
    <property type="entry name" value="ACYL-COA THIOESTERASE II"/>
    <property type="match status" value="1"/>
</dbReference>
<evidence type="ECO:0000259" key="3">
    <source>
        <dbReference type="Pfam" id="PF13622"/>
    </source>
</evidence>
<keyword evidence="6" id="KW-1185">Reference proteome</keyword>
<evidence type="ECO:0000259" key="4">
    <source>
        <dbReference type="Pfam" id="PF20789"/>
    </source>
</evidence>
<dbReference type="CDD" id="cd03444">
    <property type="entry name" value="Thioesterase_II_repeat1"/>
    <property type="match status" value="1"/>
</dbReference>
<dbReference type="InterPro" id="IPR049449">
    <property type="entry name" value="TesB_ACOT8-like_N"/>
</dbReference>
<accession>A0ABM8BDR1</accession>
<dbReference type="EMBL" id="AP026800">
    <property type="protein sequence ID" value="BDR55032.1"/>
    <property type="molecule type" value="Genomic_DNA"/>
</dbReference>
<sequence length="297" mass="32646">MAEAVTPLAEAIRALSVQPGETQDGSLSGSNLPFPTGRIYGGQIMAQSIMAAAQSVPEDRTPNSVHGYYIRTGLLDQDVRFDVTNLRDGRSYSTRMVDASQPERPILKTMVSFQVSGQDGMEYADPMSADLPAPESLKSAKDLMMPFADKSPFAAYYAKQSPFDIRHITPTIMLGPDNQARAKDSGRQLVWMRADGQATMSQTLQRAMMALGCDQIMMEPALRRTGLSIATPGISYASIDHSMWWYKDVDVCSWMLFEQDTTVAAHGRALCTARVYDQEGDLLAAMTQEAMIRIPQA</sequence>
<dbReference type="InterPro" id="IPR003703">
    <property type="entry name" value="Acyl_CoA_thio"/>
</dbReference>
<dbReference type="Proteomes" id="UP001321748">
    <property type="component" value="Chromosome"/>
</dbReference>
<organism evidence="5 6">
    <name type="scientific">Bombiscardovia apis</name>
    <dbReference type="NCBI Taxonomy" id="2932182"/>
    <lineage>
        <taxon>Bacteria</taxon>
        <taxon>Bacillati</taxon>
        <taxon>Actinomycetota</taxon>
        <taxon>Actinomycetes</taxon>
        <taxon>Bifidobacteriales</taxon>
        <taxon>Bifidobacteriaceae</taxon>
        <taxon>Bombiscardovia</taxon>
    </lineage>
</organism>
<dbReference type="CDD" id="cd03445">
    <property type="entry name" value="Thioesterase_II_repeat2"/>
    <property type="match status" value="1"/>
</dbReference>
<evidence type="ECO:0000256" key="1">
    <source>
        <dbReference type="ARBA" id="ARBA00006538"/>
    </source>
</evidence>
<keyword evidence="2" id="KW-0378">Hydrolase</keyword>
<dbReference type="Pfam" id="PF13622">
    <property type="entry name" value="4HBT_3"/>
    <property type="match status" value="1"/>
</dbReference>
<dbReference type="InterPro" id="IPR029069">
    <property type="entry name" value="HotDog_dom_sf"/>
</dbReference>
<dbReference type="Pfam" id="PF20789">
    <property type="entry name" value="4HBT_3C"/>
    <property type="match status" value="1"/>
</dbReference>
<evidence type="ECO:0000256" key="2">
    <source>
        <dbReference type="ARBA" id="ARBA00022801"/>
    </source>
</evidence>
<proteinExistence type="inferred from homology"/>
<dbReference type="PANTHER" id="PTHR11066">
    <property type="entry name" value="ACYL-COA THIOESTERASE"/>
    <property type="match status" value="1"/>
</dbReference>
<feature type="domain" description="Acyl-CoA thioesterase-like N-terminal HotDog" evidence="3">
    <location>
        <begin position="34"/>
        <end position="114"/>
    </location>
</feature>
<feature type="domain" description="Acyl-CoA thioesterase-like C-terminal" evidence="4">
    <location>
        <begin position="176"/>
        <end position="292"/>
    </location>
</feature>
<reference evidence="5 6" key="1">
    <citation type="journal article" date="2023" name="Microbiol. Spectr.">
        <title>Symbiosis of Carpenter Bees with Uncharacterized Lactic Acid Bacteria Showing NAD Auxotrophy.</title>
        <authorList>
            <person name="Kawasaki S."/>
            <person name="Ozawa K."/>
            <person name="Mori T."/>
            <person name="Yamamoto A."/>
            <person name="Ito M."/>
            <person name="Ohkuma M."/>
            <person name="Sakamoto M."/>
            <person name="Matsutani M."/>
        </authorList>
    </citation>
    <scope>NUCLEOTIDE SEQUENCE [LARGE SCALE GENOMIC DNA]</scope>
    <source>
        <strain evidence="5 6">KimH</strain>
    </source>
</reference>
<name>A0ABM8BDR1_9BIFI</name>
<dbReference type="Gene3D" id="2.40.160.210">
    <property type="entry name" value="Acyl-CoA thioesterase, double hotdog domain"/>
    <property type="match status" value="1"/>
</dbReference>
<protein>
    <submittedName>
        <fullName evidence="5">Acyl-CoA thioesterase II</fullName>
    </submittedName>
</protein>
<evidence type="ECO:0000313" key="6">
    <source>
        <dbReference type="Proteomes" id="UP001321748"/>
    </source>
</evidence>
<dbReference type="InterPro" id="IPR049450">
    <property type="entry name" value="ACOT8-like_C"/>
</dbReference>
<dbReference type="SUPFAM" id="SSF54637">
    <property type="entry name" value="Thioesterase/thiol ester dehydrase-isomerase"/>
    <property type="match status" value="2"/>
</dbReference>
<dbReference type="InterPro" id="IPR042171">
    <property type="entry name" value="Acyl-CoA_hotdog"/>
</dbReference>
<comment type="similarity">
    <text evidence="1">Belongs to the C/M/P thioester hydrolase family.</text>
</comment>